<keyword evidence="2" id="KW-1185">Reference proteome</keyword>
<evidence type="ECO:0000313" key="1">
    <source>
        <dbReference type="EMBL" id="CAH6722228.1"/>
    </source>
</evidence>
<sequence>MSKNGDDQMYEYDLDISPDDILKSNPYNNETPPPPPTSNEYQGLPNMNVNTLYSSNYPNPNNQIPSITNTNQDEQLQSQRLNTNFGNDMNFLNPRMNISSINTNLMDNSNNMYLNPHSPANSTHSLYSDYSSQPNSPFYDALSNVSVNQLSEVDMNLTNQNMYLDSNFDNEIALGGSISSTNLVNMNQNQNQNQQMNSNSNSNENLNVNSTNLQYNGDLYQYYDNHQLDELKNINNQPPTIIFPKDEINRTPSLFSNSSHNSSVNDDDEDDNLLNPSSRGRSSKNPKSLGGSTSRSGSRSRSRSRSVNSFDDDDENQPKNVISTREKMLELASPNQISKRTQKHPSAYACHLCDKRFTRPYNLKSHLRTHTDERPFICNICGKAFARQHDRKRHEDLHSGEKKFQCKGNLKDGTPYGCGRRFARADALRRHFQTEAGKECIRLLIEEEEREKQGHLLSPTNVPHVAISPPEP</sequence>
<dbReference type="EMBL" id="CALSDN010000008">
    <property type="protein sequence ID" value="CAH6722228.1"/>
    <property type="molecule type" value="Genomic_DNA"/>
</dbReference>
<name>A0ACA9YBH8_9ASCO</name>
<dbReference type="Proteomes" id="UP001152531">
    <property type="component" value="Unassembled WGS sequence"/>
</dbReference>
<comment type="caution">
    <text evidence="1">The sequence shown here is derived from an EMBL/GenBank/DDBJ whole genome shotgun (WGS) entry which is preliminary data.</text>
</comment>
<organism evidence="1 2">
    <name type="scientific">[Candida] jaroonii</name>
    <dbReference type="NCBI Taxonomy" id="467808"/>
    <lineage>
        <taxon>Eukaryota</taxon>
        <taxon>Fungi</taxon>
        <taxon>Dikarya</taxon>
        <taxon>Ascomycota</taxon>
        <taxon>Saccharomycotina</taxon>
        <taxon>Pichiomycetes</taxon>
        <taxon>Debaryomycetaceae</taxon>
        <taxon>Yamadazyma</taxon>
    </lineage>
</organism>
<protein>
    <submittedName>
        <fullName evidence="1">Transcriptional regulator Crz1p</fullName>
    </submittedName>
</protein>
<reference evidence="1" key="1">
    <citation type="submission" date="2022-06" db="EMBL/GenBank/DDBJ databases">
        <authorList>
            <person name="Legras J.-L."/>
            <person name="Devillers H."/>
            <person name="Grondin C."/>
        </authorList>
    </citation>
    <scope>NUCLEOTIDE SEQUENCE</scope>
    <source>
        <strain evidence="1">CLIB 1444</strain>
    </source>
</reference>
<proteinExistence type="predicted"/>
<accession>A0ACA9YBH8</accession>
<gene>
    <name evidence="1" type="ORF">CLIB1444_08S04742</name>
</gene>
<evidence type="ECO:0000313" key="2">
    <source>
        <dbReference type="Proteomes" id="UP001152531"/>
    </source>
</evidence>